<dbReference type="InterPro" id="IPR032675">
    <property type="entry name" value="LRR_dom_sf"/>
</dbReference>
<dbReference type="NCBIfam" id="NF038076">
    <property type="entry name" value="fam_STM4015"/>
    <property type="match status" value="1"/>
</dbReference>
<dbReference type="AlphaFoldDB" id="A0AAV3XN86"/>
<organism evidence="1 2">
    <name type="scientific">Microseira wollei NIES-4236</name>
    <dbReference type="NCBI Taxonomy" id="2530354"/>
    <lineage>
        <taxon>Bacteria</taxon>
        <taxon>Bacillati</taxon>
        <taxon>Cyanobacteriota</taxon>
        <taxon>Cyanophyceae</taxon>
        <taxon>Oscillatoriophycideae</taxon>
        <taxon>Aerosakkonematales</taxon>
        <taxon>Aerosakkonemataceae</taxon>
        <taxon>Microseira</taxon>
    </lineage>
</organism>
<evidence type="ECO:0000313" key="1">
    <source>
        <dbReference type="EMBL" id="GET41650.1"/>
    </source>
</evidence>
<evidence type="ECO:0000313" key="2">
    <source>
        <dbReference type="Proteomes" id="UP001050975"/>
    </source>
</evidence>
<sequence>MNNNPNQPRDYDAVLGGQAPPPVQGAVLGGIEGVKRRLASPMIEARIAAVAEALQYGDAGLELVIEALKDAEKQVRRSAYLLLREREELQVKQALRDYKTWNLVERLDINGYPLHATTFANRKVEEFDSEIGITDPSSTPYALRVATWNYPQYIDITHYLAKLLQDDRAILVEALVFGVWDESAILVDALVAAKEQLPNLKAVFIGDVIDSERQISWLYQSDISPVLVAYPNLEVLQVRGGNGLAFSPVQHENLTAMIVETGGLGRETIAQICALKLPALEHLELWLGRDEYGGDSSIEDLMPILSNQSFPNLTYLGLRNSEYADEIAKALVNAPVLEQIIVLDLSMGTLTDEGALALLNCPAINQLDLLNVSENYLSDEMIQRLSELDVEVRANNQKQEEDYNDEIYRYCSVAE</sequence>
<proteinExistence type="predicted"/>
<dbReference type="SUPFAM" id="SSF52047">
    <property type="entry name" value="RNI-like"/>
    <property type="match status" value="1"/>
</dbReference>
<name>A0AAV3XN86_9CYAN</name>
<reference evidence="1" key="1">
    <citation type="submission" date="2019-10" db="EMBL/GenBank/DDBJ databases">
        <title>Draft genome sequece of Microseira wollei NIES-4236.</title>
        <authorList>
            <person name="Yamaguchi H."/>
            <person name="Suzuki S."/>
            <person name="Kawachi M."/>
        </authorList>
    </citation>
    <scope>NUCLEOTIDE SEQUENCE</scope>
    <source>
        <strain evidence="1">NIES-4236</strain>
    </source>
</reference>
<keyword evidence="2" id="KW-1185">Reference proteome</keyword>
<accession>A0AAV3XN86</accession>
<protein>
    <submittedName>
        <fullName evidence="1">GUN4 domain protein</fullName>
    </submittedName>
</protein>
<gene>
    <name evidence="1" type="ORF">MiSe_64630</name>
</gene>
<dbReference type="Proteomes" id="UP001050975">
    <property type="component" value="Unassembled WGS sequence"/>
</dbReference>
<dbReference type="RefSeq" id="WP_226588121.1">
    <property type="nucleotide sequence ID" value="NZ_BLAY01000129.1"/>
</dbReference>
<comment type="caution">
    <text evidence="1">The sequence shown here is derived from an EMBL/GenBank/DDBJ whole genome shotgun (WGS) entry which is preliminary data.</text>
</comment>
<dbReference type="EMBL" id="BLAY01000129">
    <property type="protein sequence ID" value="GET41650.1"/>
    <property type="molecule type" value="Genomic_DNA"/>
</dbReference>
<dbReference type="Gene3D" id="3.80.10.10">
    <property type="entry name" value="Ribonuclease Inhibitor"/>
    <property type="match status" value="1"/>
</dbReference>
<dbReference type="InterPro" id="IPR047722">
    <property type="entry name" value="STM4015-like"/>
</dbReference>